<evidence type="ECO:0000256" key="7">
    <source>
        <dbReference type="SAM" id="MobiDB-lite"/>
    </source>
</evidence>
<evidence type="ECO:0000256" key="6">
    <source>
        <dbReference type="PROSITE-ProRule" id="PRU00125"/>
    </source>
</evidence>
<feature type="region of interest" description="Disordered" evidence="7">
    <location>
        <begin position="1"/>
        <end position="23"/>
    </location>
</feature>
<organism evidence="9 10">
    <name type="scientific">Eschrichtius robustus</name>
    <name type="common">California gray whale</name>
    <name type="synonym">Eschrichtius gibbosus</name>
    <dbReference type="NCBI Taxonomy" id="9764"/>
    <lineage>
        <taxon>Eukaryota</taxon>
        <taxon>Metazoa</taxon>
        <taxon>Chordata</taxon>
        <taxon>Craniata</taxon>
        <taxon>Vertebrata</taxon>
        <taxon>Euteleostomi</taxon>
        <taxon>Mammalia</taxon>
        <taxon>Eutheria</taxon>
        <taxon>Laurasiatheria</taxon>
        <taxon>Artiodactyla</taxon>
        <taxon>Whippomorpha</taxon>
        <taxon>Cetacea</taxon>
        <taxon>Mysticeti</taxon>
        <taxon>Eschrichtiidae</taxon>
        <taxon>Eschrichtius</taxon>
    </lineage>
</organism>
<name>A0AB34GFE2_ESCRO</name>
<dbReference type="EMBL" id="JAIQCJ010002302">
    <property type="protein sequence ID" value="KAJ8777605.1"/>
    <property type="molecule type" value="Genomic_DNA"/>
</dbReference>
<evidence type="ECO:0000256" key="1">
    <source>
        <dbReference type="ARBA" id="ARBA00004123"/>
    </source>
</evidence>
<feature type="region of interest" description="Disordered" evidence="7">
    <location>
        <begin position="189"/>
        <end position="216"/>
    </location>
</feature>
<evidence type="ECO:0000256" key="4">
    <source>
        <dbReference type="ARBA" id="ARBA00023038"/>
    </source>
</evidence>
<keyword evidence="5" id="KW-0539">Nucleus</keyword>
<feature type="compositionally biased region" description="Basic and acidic residues" evidence="7">
    <location>
        <begin position="193"/>
        <end position="215"/>
    </location>
</feature>
<protein>
    <recommendedName>
        <fullName evidence="8">LIM zinc-binding domain-containing protein</fullName>
    </recommendedName>
</protein>
<keyword evidence="3 6" id="KW-0862">Zinc</keyword>
<proteinExistence type="predicted"/>
<dbReference type="FunFam" id="2.10.110.10:FF:000043">
    <property type="entry name" value="protein-methionine sulfoxide oxidase MICAL3 isoform X2"/>
    <property type="match status" value="1"/>
</dbReference>
<dbReference type="Proteomes" id="UP001159641">
    <property type="component" value="Unassembled WGS sequence"/>
</dbReference>
<evidence type="ECO:0000256" key="2">
    <source>
        <dbReference type="ARBA" id="ARBA00022723"/>
    </source>
</evidence>
<dbReference type="InterPro" id="IPR001781">
    <property type="entry name" value="Znf_LIM"/>
</dbReference>
<keyword evidence="4 6" id="KW-0440">LIM domain</keyword>
<evidence type="ECO:0000313" key="9">
    <source>
        <dbReference type="EMBL" id="KAJ8777605.1"/>
    </source>
</evidence>
<feature type="domain" description="LIM zinc-binding" evidence="8">
    <location>
        <begin position="122"/>
        <end position="184"/>
    </location>
</feature>
<dbReference type="AlphaFoldDB" id="A0AB34GFE2"/>
<evidence type="ECO:0000259" key="8">
    <source>
        <dbReference type="PROSITE" id="PS50023"/>
    </source>
</evidence>
<dbReference type="PANTHER" id="PTHR24206">
    <property type="entry name" value="OS06G0237300 PROTEIN"/>
    <property type="match status" value="1"/>
</dbReference>
<comment type="caution">
    <text evidence="9">The sequence shown here is derived from an EMBL/GenBank/DDBJ whole genome shotgun (WGS) entry which is preliminary data.</text>
</comment>
<evidence type="ECO:0000256" key="5">
    <source>
        <dbReference type="ARBA" id="ARBA00023242"/>
    </source>
</evidence>
<gene>
    <name evidence="9" type="ORF">J1605_014258</name>
</gene>
<dbReference type="GO" id="GO:0005634">
    <property type="term" value="C:nucleus"/>
    <property type="evidence" value="ECO:0007669"/>
    <property type="project" value="UniProtKB-SubCell"/>
</dbReference>
<dbReference type="SMART" id="SM00132">
    <property type="entry name" value="LIM"/>
    <property type="match status" value="1"/>
</dbReference>
<comment type="subcellular location">
    <subcellularLocation>
        <location evidence="1">Nucleus</location>
    </subcellularLocation>
</comment>
<dbReference type="GO" id="GO:0046872">
    <property type="term" value="F:metal ion binding"/>
    <property type="evidence" value="ECO:0007669"/>
    <property type="project" value="UniProtKB-KW"/>
</dbReference>
<dbReference type="CDD" id="cd09439">
    <property type="entry name" value="LIM_Mical"/>
    <property type="match status" value="1"/>
</dbReference>
<reference evidence="9 10" key="1">
    <citation type="submission" date="2022-11" db="EMBL/GenBank/DDBJ databases">
        <title>Whole genome sequence of Eschrichtius robustus ER-17-0199.</title>
        <authorList>
            <person name="Bruniche-Olsen A."/>
            <person name="Black A.N."/>
            <person name="Fields C.J."/>
            <person name="Walden K."/>
            <person name="Dewoody J.A."/>
        </authorList>
    </citation>
    <scope>NUCLEOTIDE SEQUENCE [LARGE SCALE GENOMIC DNA]</scope>
    <source>
        <strain evidence="9">ER-17-0199</strain>
        <tissue evidence="9">Blubber</tissue>
    </source>
</reference>
<dbReference type="PROSITE" id="PS50023">
    <property type="entry name" value="LIM_DOMAIN_2"/>
    <property type="match status" value="1"/>
</dbReference>
<dbReference type="SUPFAM" id="SSF57716">
    <property type="entry name" value="Glucocorticoid receptor-like (DNA-binding domain)"/>
    <property type="match status" value="2"/>
</dbReference>
<keyword evidence="2 6" id="KW-0479">Metal-binding</keyword>
<accession>A0AB34GFE2</accession>
<evidence type="ECO:0000313" key="10">
    <source>
        <dbReference type="Proteomes" id="UP001159641"/>
    </source>
</evidence>
<sequence length="331" mass="37185">MDHHALGSTDTHNLSGCDPRSQRGADLPSTISGALGTAAWSSPSFSLYLPKCPLPALRWLGLSRDVGCRLHLTVGKVSSGIGAAAEVLVNLYMNDHRPKTQAISPDLESIRKAFPLNLGGSDTCYFCKKRVYVMERLSAEGHFFHRECFRCSVCATTLRLAAYAFDSDEGKFFCKPHFIHCKTNSQQRKRRAELKQQREEEGMWKEQEASRRDPPAESSCAAAAIGTPEGSPPGIPNSFFRKVLSWPLRLPWGLLHLPGRLLNWIQGLLRAASLHIRDNAYNYCYTYELLSLGLPLLWVFSEVLASMYRETEESLEGIRDWLLRCFPAKLH</sequence>
<dbReference type="Gene3D" id="2.10.110.10">
    <property type="entry name" value="Cysteine Rich Protein"/>
    <property type="match status" value="1"/>
</dbReference>
<keyword evidence="10" id="KW-1185">Reference proteome</keyword>
<dbReference type="Pfam" id="PF00412">
    <property type="entry name" value="LIM"/>
    <property type="match status" value="1"/>
</dbReference>
<evidence type="ECO:0000256" key="3">
    <source>
        <dbReference type="ARBA" id="ARBA00022833"/>
    </source>
</evidence>
<dbReference type="PROSITE" id="PS00478">
    <property type="entry name" value="LIM_DOMAIN_1"/>
    <property type="match status" value="1"/>
</dbReference>